<dbReference type="OrthoDB" id="9802674at2"/>
<reference evidence="1 2" key="1">
    <citation type="submission" date="2018-06" db="EMBL/GenBank/DDBJ databases">
        <title>Genomic Encyclopedia of Type Strains, Phase IV (KMG-IV): sequencing the most valuable type-strain genomes for metagenomic binning, comparative biology and taxonomic classification.</title>
        <authorList>
            <person name="Goeker M."/>
        </authorList>
    </citation>
    <scope>NUCLEOTIDE SEQUENCE [LARGE SCALE GENOMIC DNA]</scope>
    <source>
        <strain evidence="1 2">DSM 30166</strain>
    </source>
</reference>
<comment type="caution">
    <text evidence="1">The sequence shown here is derived from an EMBL/GenBank/DDBJ whole genome shotgun (WGS) entry which is preliminary data.</text>
</comment>
<keyword evidence="2" id="KW-1185">Reference proteome</keyword>
<dbReference type="InterPro" id="IPR013361">
    <property type="entry name" value="Pilus_CpaD"/>
</dbReference>
<dbReference type="EMBL" id="QNRY01000016">
    <property type="protein sequence ID" value="RBP62452.1"/>
    <property type="molecule type" value="Genomic_DNA"/>
</dbReference>
<dbReference type="Proteomes" id="UP000253046">
    <property type="component" value="Unassembled WGS sequence"/>
</dbReference>
<evidence type="ECO:0000313" key="1">
    <source>
        <dbReference type="EMBL" id="RBP62452.1"/>
    </source>
</evidence>
<name>A0A366I4V1_9GAMM</name>
<accession>A0A366I4V1</accession>
<dbReference type="Pfam" id="PF09476">
    <property type="entry name" value="Pilus_CpaD"/>
    <property type="match status" value="1"/>
</dbReference>
<protein>
    <submittedName>
        <fullName evidence="1">Pilus assembly protein CpaD</fullName>
    </submittedName>
</protein>
<gene>
    <name evidence="1" type="ORF">DES54_11621</name>
</gene>
<dbReference type="RefSeq" id="WP_113866566.1">
    <property type="nucleotide sequence ID" value="NZ_AGJP01000001.1"/>
</dbReference>
<dbReference type="AlphaFoldDB" id="A0A366I4V1"/>
<dbReference type="NCBIfam" id="TIGR02522">
    <property type="entry name" value="pilus_cpaD"/>
    <property type="match status" value="1"/>
</dbReference>
<evidence type="ECO:0000313" key="2">
    <source>
        <dbReference type="Proteomes" id="UP000253046"/>
    </source>
</evidence>
<sequence>MHKKTIRDAGRVARKPSGRPISGLTLCACAFLLAACGDNSVNSQRMQRYAQPALEPIDVRPSSLAVTLQVAADGRGFTPESLKRLNVMLKDQGRLANQTLTLIPRTARGEQMAGRLALVLKNAGADAQKVKQMRMASASGQSGDLEVISQALAVKTARCQVNDPGLLMVKPFEGMGYLGCATQNNLAMMVAQPRDLIQAKTLDDADGVAAVNSIERYQSDEVKELIDIDFDD</sequence>
<proteinExistence type="predicted"/>
<dbReference type="InterPro" id="IPR019027">
    <property type="entry name" value="Pilus_biogenesis_CpaD-related"/>
</dbReference>
<organism evidence="1 2">
    <name type="scientific">Brenneria salicis ATCC 15712 = DSM 30166</name>
    <dbReference type="NCBI Taxonomy" id="714314"/>
    <lineage>
        <taxon>Bacteria</taxon>
        <taxon>Pseudomonadati</taxon>
        <taxon>Pseudomonadota</taxon>
        <taxon>Gammaproteobacteria</taxon>
        <taxon>Enterobacterales</taxon>
        <taxon>Pectobacteriaceae</taxon>
        <taxon>Brenneria</taxon>
    </lineage>
</organism>